<keyword evidence="2" id="KW-1185">Reference proteome</keyword>
<dbReference type="AlphaFoldDB" id="A0A239BWA3"/>
<reference evidence="2" key="1">
    <citation type="submission" date="2017-06" db="EMBL/GenBank/DDBJ databases">
        <authorList>
            <person name="Varghese N."/>
            <person name="Submissions S."/>
        </authorList>
    </citation>
    <scope>NUCLEOTIDE SEQUENCE [LARGE SCALE GENOMIC DNA]</scope>
    <source>
        <strain evidence="2">DSM 45423</strain>
    </source>
</reference>
<evidence type="ECO:0000313" key="2">
    <source>
        <dbReference type="Proteomes" id="UP000198386"/>
    </source>
</evidence>
<dbReference type="Proteomes" id="UP000198386">
    <property type="component" value="Unassembled WGS sequence"/>
</dbReference>
<organism evidence="1 2">
    <name type="scientific">Geodermatophilus saharensis</name>
    <dbReference type="NCBI Taxonomy" id="1137994"/>
    <lineage>
        <taxon>Bacteria</taxon>
        <taxon>Bacillati</taxon>
        <taxon>Actinomycetota</taxon>
        <taxon>Actinomycetes</taxon>
        <taxon>Geodermatophilales</taxon>
        <taxon>Geodermatophilaceae</taxon>
        <taxon>Geodermatophilus</taxon>
    </lineage>
</organism>
<evidence type="ECO:0000313" key="1">
    <source>
        <dbReference type="EMBL" id="SNS11932.1"/>
    </source>
</evidence>
<protein>
    <submittedName>
        <fullName evidence="1">Uncharacterized protein</fullName>
    </submittedName>
</protein>
<dbReference type="RefSeq" id="WP_281252199.1">
    <property type="nucleotide sequence ID" value="NZ_FZOH01000002.1"/>
</dbReference>
<name>A0A239BWA3_9ACTN</name>
<accession>A0A239BWA3</accession>
<sequence length="43" mass="4685">MTTPPQPDPDAPQPRDIAVEMETQEVAADLEERSDPQEPANPA</sequence>
<dbReference type="EMBL" id="FZOH01000002">
    <property type="protein sequence ID" value="SNS11932.1"/>
    <property type="molecule type" value="Genomic_DNA"/>
</dbReference>
<gene>
    <name evidence="1" type="ORF">SAMN04488107_1459</name>
</gene>
<proteinExistence type="predicted"/>